<keyword evidence="5" id="KW-0378">Hydrolase</keyword>
<proteinExistence type="predicted"/>
<dbReference type="GO" id="GO:0005886">
    <property type="term" value="C:plasma membrane"/>
    <property type="evidence" value="ECO:0007669"/>
    <property type="project" value="UniProtKB-SubCell"/>
</dbReference>
<dbReference type="EMBL" id="FMUH01000001">
    <property type="protein sequence ID" value="SCX37866.1"/>
    <property type="molecule type" value="Genomic_DNA"/>
</dbReference>
<feature type="transmembrane region" description="Helical" evidence="9">
    <location>
        <begin position="114"/>
        <end position="138"/>
    </location>
</feature>
<keyword evidence="11" id="KW-1185">Reference proteome</keyword>
<feature type="transmembrane region" description="Helical" evidence="9">
    <location>
        <begin position="158"/>
        <end position="179"/>
    </location>
</feature>
<evidence type="ECO:0000256" key="1">
    <source>
        <dbReference type="ARBA" id="ARBA00004651"/>
    </source>
</evidence>
<evidence type="ECO:0000256" key="3">
    <source>
        <dbReference type="ARBA" id="ARBA00022670"/>
    </source>
</evidence>
<gene>
    <name evidence="10" type="ORF">SAMN03159343_0225</name>
</gene>
<accession>A0A1G4X9H4</accession>
<keyword evidence="7 9" id="KW-0472">Membrane</keyword>
<keyword evidence="6 9" id="KW-1133">Transmembrane helix</keyword>
<protein>
    <submittedName>
        <fullName evidence="10">Exosortase/archaeosortase family protein</fullName>
    </submittedName>
</protein>
<dbReference type="NCBIfam" id="TIGR04178">
    <property type="entry name" value="exo_archaeo"/>
    <property type="match status" value="1"/>
</dbReference>
<dbReference type="InterPro" id="IPR026392">
    <property type="entry name" value="Exo/Archaeosortase_dom"/>
</dbReference>
<evidence type="ECO:0000256" key="8">
    <source>
        <dbReference type="SAM" id="MobiDB-lite"/>
    </source>
</evidence>
<evidence type="ECO:0000256" key="9">
    <source>
        <dbReference type="SAM" id="Phobius"/>
    </source>
</evidence>
<keyword evidence="2" id="KW-1003">Cell membrane</keyword>
<comment type="subcellular location">
    <subcellularLocation>
        <location evidence="1">Cell membrane</location>
        <topology evidence="1">Multi-pass membrane protein</topology>
    </subcellularLocation>
</comment>
<dbReference type="STRING" id="1960309.SAMN03159343_0225"/>
<dbReference type="GO" id="GO:0008233">
    <property type="term" value="F:peptidase activity"/>
    <property type="evidence" value="ECO:0007669"/>
    <property type="project" value="UniProtKB-KW"/>
</dbReference>
<keyword evidence="4 9" id="KW-0812">Transmembrane</keyword>
<evidence type="ECO:0000256" key="6">
    <source>
        <dbReference type="ARBA" id="ARBA00022989"/>
    </source>
</evidence>
<evidence type="ECO:0000256" key="5">
    <source>
        <dbReference type="ARBA" id="ARBA00022801"/>
    </source>
</evidence>
<evidence type="ECO:0000256" key="7">
    <source>
        <dbReference type="ARBA" id="ARBA00023136"/>
    </source>
</evidence>
<dbReference type="Proteomes" id="UP000198981">
    <property type="component" value="Unassembled WGS sequence"/>
</dbReference>
<organism evidence="10 11">
    <name type="scientific">Klenkia marina</name>
    <dbReference type="NCBI Taxonomy" id="1960309"/>
    <lineage>
        <taxon>Bacteria</taxon>
        <taxon>Bacillati</taxon>
        <taxon>Actinomycetota</taxon>
        <taxon>Actinomycetes</taxon>
        <taxon>Geodermatophilales</taxon>
        <taxon>Geodermatophilaceae</taxon>
        <taxon>Klenkia</taxon>
    </lineage>
</organism>
<dbReference type="AlphaFoldDB" id="A0A1G4X9H4"/>
<keyword evidence="3" id="KW-0645">Protease</keyword>
<evidence type="ECO:0000256" key="2">
    <source>
        <dbReference type="ARBA" id="ARBA00022475"/>
    </source>
</evidence>
<dbReference type="RefSeq" id="WP_165839231.1">
    <property type="nucleotide sequence ID" value="NZ_FMUH01000001.1"/>
</dbReference>
<evidence type="ECO:0000313" key="11">
    <source>
        <dbReference type="Proteomes" id="UP000198981"/>
    </source>
</evidence>
<feature type="region of interest" description="Disordered" evidence="8">
    <location>
        <begin position="325"/>
        <end position="377"/>
    </location>
</feature>
<name>A0A1G4X9H4_9ACTN</name>
<sequence>MSAAAPALPRPGHLGTDRRLLTIAGELAVAITICVVGYFWAAEWFQVHEAAWTVQVLQLLGVDTSGVVPGSILIFRGPGEVLEGIVTLSCSSVLSVGGLVALTAVVLRGRGLHALFGLVVATAAVVVANMVRLVLSALAGWAWGGPAMTLFHDWAGTLWALASTLGGFLLMVCLTLPAAERAEQDVAGRHTARRPQSWARPGLGYRTADVVAPPAGSRPRLASFVHRRVLPRRLSAHLAARRESGRIDYRIGHQPVDRRIATVQRLAADGLGAHSASLVAVATYDDDARVLEALALAVAARQWEPVVDARVSALRLWARGWMQASGHRDDAPRPRRPHGAHAAPDGAVTAPRTAPPPARGALPTPLDFARPHPEDLP</sequence>
<feature type="transmembrane region" description="Helical" evidence="9">
    <location>
        <begin position="85"/>
        <end position="107"/>
    </location>
</feature>
<feature type="compositionally biased region" description="Low complexity" evidence="8">
    <location>
        <begin position="340"/>
        <end position="352"/>
    </location>
</feature>
<dbReference type="GO" id="GO:0006508">
    <property type="term" value="P:proteolysis"/>
    <property type="evidence" value="ECO:0007669"/>
    <property type="project" value="UniProtKB-KW"/>
</dbReference>
<feature type="transmembrane region" description="Helical" evidence="9">
    <location>
        <begin position="20"/>
        <end position="41"/>
    </location>
</feature>
<evidence type="ECO:0000256" key="4">
    <source>
        <dbReference type="ARBA" id="ARBA00022692"/>
    </source>
</evidence>
<evidence type="ECO:0000313" key="10">
    <source>
        <dbReference type="EMBL" id="SCX37866.1"/>
    </source>
</evidence>
<reference evidence="11" key="1">
    <citation type="submission" date="2016-10" db="EMBL/GenBank/DDBJ databases">
        <authorList>
            <person name="Varghese N."/>
            <person name="Submissions S."/>
        </authorList>
    </citation>
    <scope>NUCLEOTIDE SEQUENCE [LARGE SCALE GENOMIC DNA]</scope>
    <source>
        <strain evidence="11">DSM 45722</strain>
    </source>
</reference>